<dbReference type="SUPFAM" id="SSF52141">
    <property type="entry name" value="Uracil-DNA glycosylase-like"/>
    <property type="match status" value="1"/>
</dbReference>
<evidence type="ECO:0000259" key="1">
    <source>
        <dbReference type="Pfam" id="PF03167"/>
    </source>
</evidence>
<feature type="domain" description="Uracil-DNA glycosylase-like" evidence="1">
    <location>
        <begin position="76"/>
        <end position="218"/>
    </location>
</feature>
<organism evidence="2 3">
    <name type="scientific">Sphingomonas donggukensis</name>
    <dbReference type="NCBI Taxonomy" id="2949093"/>
    <lineage>
        <taxon>Bacteria</taxon>
        <taxon>Pseudomonadati</taxon>
        <taxon>Pseudomonadota</taxon>
        <taxon>Alphaproteobacteria</taxon>
        <taxon>Sphingomonadales</taxon>
        <taxon>Sphingomonadaceae</taxon>
        <taxon>Sphingomonas</taxon>
    </lineage>
</organism>
<dbReference type="Gene3D" id="3.40.470.10">
    <property type="entry name" value="Uracil-DNA glycosylase-like domain"/>
    <property type="match status" value="1"/>
</dbReference>
<evidence type="ECO:0000313" key="3">
    <source>
        <dbReference type="Proteomes" id="UP001055580"/>
    </source>
</evidence>
<keyword evidence="3" id="KW-1185">Reference proteome</keyword>
<dbReference type="EMBL" id="CP098401">
    <property type="protein sequence ID" value="URW74871.1"/>
    <property type="molecule type" value="Genomic_DNA"/>
</dbReference>
<name>A0ABY4TWG0_9SPHN</name>
<dbReference type="Proteomes" id="UP001055580">
    <property type="component" value="Chromosome"/>
</dbReference>
<dbReference type="CDD" id="cd10035">
    <property type="entry name" value="UDG_like"/>
    <property type="match status" value="1"/>
</dbReference>
<dbReference type="InterPro" id="IPR005122">
    <property type="entry name" value="Uracil-DNA_glycosylase-like"/>
</dbReference>
<gene>
    <name evidence="2" type="ORF">M9980_09865</name>
</gene>
<sequence>MCGGARKCAASWRKDGVQPWIGPTDRSCDFDPERRSMVPDAEDRRALLTLPHVAPLENWRSNLACERQVPHVDPHDGGTNARLLILLETPGPGEASIRFVSRDNPGGTQRNLARFLDEAGIARRDMLLWNCVPWVVHAPGARNRPLRRGEIREGLGTLPSLLALLPHLTTIVLAGRVAREAAPIIAATRPDVAILTMPHPSPANVCTSPAVAAAIRKALSAAATRLGSMREK</sequence>
<reference evidence="2" key="1">
    <citation type="submission" date="2022-05" db="EMBL/GenBank/DDBJ databases">
        <title>Sphingomonas sp. strain RMG20 Genome sequencing and assembly.</title>
        <authorList>
            <person name="Kim I."/>
        </authorList>
    </citation>
    <scope>NUCLEOTIDE SEQUENCE</scope>
    <source>
        <strain evidence="2">RMG20</strain>
    </source>
</reference>
<protein>
    <submittedName>
        <fullName evidence="2">Uracil-DNA glycosylase</fullName>
    </submittedName>
</protein>
<dbReference type="Pfam" id="PF03167">
    <property type="entry name" value="UDG"/>
    <property type="match status" value="1"/>
</dbReference>
<proteinExistence type="predicted"/>
<dbReference type="RefSeq" id="WP_250750011.1">
    <property type="nucleotide sequence ID" value="NZ_CP098401.1"/>
</dbReference>
<accession>A0ABY4TWG0</accession>
<dbReference type="InterPro" id="IPR036895">
    <property type="entry name" value="Uracil-DNA_glycosylase-like_sf"/>
</dbReference>
<evidence type="ECO:0000313" key="2">
    <source>
        <dbReference type="EMBL" id="URW74871.1"/>
    </source>
</evidence>